<dbReference type="Pfam" id="PF00126">
    <property type="entry name" value="HTH_1"/>
    <property type="match status" value="1"/>
</dbReference>
<dbReference type="Pfam" id="PF03466">
    <property type="entry name" value="LysR_substrate"/>
    <property type="match status" value="1"/>
</dbReference>
<evidence type="ECO:0000256" key="2">
    <source>
        <dbReference type="ARBA" id="ARBA00023015"/>
    </source>
</evidence>
<dbReference type="PROSITE" id="PS50931">
    <property type="entry name" value="HTH_LYSR"/>
    <property type="match status" value="1"/>
</dbReference>
<dbReference type="InterPro" id="IPR036390">
    <property type="entry name" value="WH_DNA-bd_sf"/>
</dbReference>
<dbReference type="PANTHER" id="PTHR30419">
    <property type="entry name" value="HTH-TYPE TRANSCRIPTIONAL REGULATOR YBHD"/>
    <property type="match status" value="1"/>
</dbReference>
<reference evidence="6 7" key="1">
    <citation type="submission" date="2018-04" db="EMBL/GenBank/DDBJ databases">
        <title>Pararhodobacter oceanense sp. nov., isolated from marine intertidal sediment.</title>
        <authorList>
            <person name="Wang X.-L."/>
            <person name="Du Z.-J."/>
        </authorList>
    </citation>
    <scope>NUCLEOTIDE SEQUENCE [LARGE SCALE GENOMIC DNA]</scope>
    <source>
        <strain evidence="6 7">AM505</strain>
    </source>
</reference>
<dbReference type="RefSeq" id="WP_116559146.1">
    <property type="nucleotide sequence ID" value="NZ_QDKM01000006.1"/>
</dbReference>
<feature type="domain" description="HTH lysR-type" evidence="5">
    <location>
        <begin position="1"/>
        <end position="57"/>
    </location>
</feature>
<evidence type="ECO:0000313" key="7">
    <source>
        <dbReference type="Proteomes" id="UP000245911"/>
    </source>
</evidence>
<proteinExistence type="inferred from homology"/>
<evidence type="ECO:0000256" key="1">
    <source>
        <dbReference type="ARBA" id="ARBA00009437"/>
    </source>
</evidence>
<dbReference type="EMBL" id="QDKM01000006">
    <property type="protein sequence ID" value="PVH28226.1"/>
    <property type="molecule type" value="Genomic_DNA"/>
</dbReference>
<dbReference type="InterPro" id="IPR036388">
    <property type="entry name" value="WH-like_DNA-bd_sf"/>
</dbReference>
<evidence type="ECO:0000256" key="4">
    <source>
        <dbReference type="ARBA" id="ARBA00023163"/>
    </source>
</evidence>
<dbReference type="PRINTS" id="PR00039">
    <property type="entry name" value="HTHLYSR"/>
</dbReference>
<evidence type="ECO:0000259" key="5">
    <source>
        <dbReference type="PROSITE" id="PS50931"/>
    </source>
</evidence>
<dbReference type="SUPFAM" id="SSF46785">
    <property type="entry name" value="Winged helix' DNA-binding domain"/>
    <property type="match status" value="1"/>
</dbReference>
<dbReference type="PANTHER" id="PTHR30419:SF31">
    <property type="entry name" value="BLR3139 PROTEIN"/>
    <property type="match status" value="1"/>
</dbReference>
<keyword evidence="7" id="KW-1185">Reference proteome</keyword>
<keyword evidence="2" id="KW-0805">Transcription regulation</keyword>
<organism evidence="6 7">
    <name type="scientific">Pararhodobacter oceanensis</name>
    <dbReference type="NCBI Taxonomy" id="2172121"/>
    <lineage>
        <taxon>Bacteria</taxon>
        <taxon>Pseudomonadati</taxon>
        <taxon>Pseudomonadota</taxon>
        <taxon>Alphaproteobacteria</taxon>
        <taxon>Rhodobacterales</taxon>
        <taxon>Paracoccaceae</taxon>
        <taxon>Pararhodobacter</taxon>
    </lineage>
</organism>
<dbReference type="GO" id="GO:0003677">
    <property type="term" value="F:DNA binding"/>
    <property type="evidence" value="ECO:0007669"/>
    <property type="project" value="UniProtKB-KW"/>
</dbReference>
<comment type="similarity">
    <text evidence="1">Belongs to the LysR transcriptional regulatory family.</text>
</comment>
<dbReference type="Gene3D" id="1.10.10.10">
    <property type="entry name" value="Winged helix-like DNA-binding domain superfamily/Winged helix DNA-binding domain"/>
    <property type="match status" value="1"/>
</dbReference>
<dbReference type="GO" id="GO:0003700">
    <property type="term" value="F:DNA-binding transcription factor activity"/>
    <property type="evidence" value="ECO:0007669"/>
    <property type="project" value="InterPro"/>
</dbReference>
<evidence type="ECO:0000256" key="3">
    <source>
        <dbReference type="ARBA" id="ARBA00023125"/>
    </source>
</evidence>
<dbReference type="InterPro" id="IPR050950">
    <property type="entry name" value="HTH-type_LysR_regulators"/>
</dbReference>
<dbReference type="GO" id="GO:0005829">
    <property type="term" value="C:cytosol"/>
    <property type="evidence" value="ECO:0007669"/>
    <property type="project" value="TreeGrafter"/>
</dbReference>
<dbReference type="InterPro" id="IPR000847">
    <property type="entry name" value="LysR_HTH_N"/>
</dbReference>
<dbReference type="OrthoDB" id="9815174at2"/>
<comment type="caution">
    <text evidence="6">The sequence shown here is derived from an EMBL/GenBank/DDBJ whole genome shotgun (WGS) entry which is preliminary data.</text>
</comment>
<evidence type="ECO:0000313" key="6">
    <source>
        <dbReference type="EMBL" id="PVH28226.1"/>
    </source>
</evidence>
<dbReference type="Gene3D" id="3.40.190.290">
    <property type="match status" value="1"/>
</dbReference>
<dbReference type="SUPFAM" id="SSF53850">
    <property type="entry name" value="Periplasmic binding protein-like II"/>
    <property type="match status" value="1"/>
</dbReference>
<keyword evidence="3" id="KW-0238">DNA-binding</keyword>
<protein>
    <submittedName>
        <fullName evidence="6">LysR family transcriptional regulator</fullName>
    </submittedName>
</protein>
<name>A0A2T8HS17_9RHOB</name>
<gene>
    <name evidence="6" type="ORF">DDE20_14070</name>
</gene>
<dbReference type="FunFam" id="1.10.10.10:FF:000001">
    <property type="entry name" value="LysR family transcriptional regulator"/>
    <property type="match status" value="1"/>
</dbReference>
<sequence>MIDKLEMLIALSRERHFGRAASACHVTQPTLSSAIKALEDTLGTQLVLRGARYIGLTPEGERVLTRAKAIVAEARAMKSDVVTARKGLSGTLRLGVIPTALASVDDHTRPFLARNPGVRLRVLSLNSHEILERLVDFEVDAGLSYAAADMAHDTPPGYEVLRLYNETYALVTRFAPDLPETLSWSELDQYELGFLTTDMQNRRIMDRHLEMAGITVMPRIESNSIVALIGHVGEGRAATILPRRTADFFAQQRKLAVIPLTSMAAASTDVAFILPPVGRRTLLLDAFVRSLSLET</sequence>
<dbReference type="CDD" id="cd05466">
    <property type="entry name" value="PBP2_LTTR_substrate"/>
    <property type="match status" value="1"/>
</dbReference>
<accession>A0A2T8HS17</accession>
<dbReference type="Proteomes" id="UP000245911">
    <property type="component" value="Unassembled WGS sequence"/>
</dbReference>
<keyword evidence="4" id="KW-0804">Transcription</keyword>
<dbReference type="AlphaFoldDB" id="A0A2T8HS17"/>
<dbReference type="InterPro" id="IPR005119">
    <property type="entry name" value="LysR_subst-bd"/>
</dbReference>